<name>A0A238UZ62_9RHOB</name>
<keyword evidence="3" id="KW-0966">Cell projection</keyword>
<feature type="region of interest" description="Disordered" evidence="1">
    <location>
        <begin position="354"/>
        <end position="395"/>
    </location>
</feature>
<gene>
    <name evidence="3" type="ORF">SAMN06265378_101614</name>
</gene>
<keyword evidence="3" id="KW-0969">Cilium</keyword>
<proteinExistence type="predicted"/>
<dbReference type="AlphaFoldDB" id="A0A238UZ62"/>
<dbReference type="Gene3D" id="2.30.330.10">
    <property type="entry name" value="SpoA-like"/>
    <property type="match status" value="1"/>
</dbReference>
<feature type="domain" description="Flagellar motor switch protein FliN-like C-terminal" evidence="2">
    <location>
        <begin position="277"/>
        <end position="345"/>
    </location>
</feature>
<dbReference type="Pfam" id="PF01052">
    <property type="entry name" value="FliMN_C"/>
    <property type="match status" value="1"/>
</dbReference>
<sequence length="395" mass="41217">MRASGCGRKRFINRFLSDCLQDLADSGFIMAQNGQADKLRALLQARAQGGAEKPARLPQPQPLSPARAAANAVGRAAERLYRLPVLPVDIRPGAATLAELPELLPEQALLAVLQGPGDQIGVMALGFETVTALIEVQALGRVTARAAERRRLTRSDAAICVDFINALMAELGTELTGVDGFGAIQGYGYATHLDDPRALILMLEDRPYRSLSFELRLGGGETRDGSILVAVPQKADARPGDPSRPLPAPAVQGSPAAPPADAAPAPVRDATLAAAMTAAPVDVVGVLCRRTITLGELRALVPGRMLPLPRVTLAEARLETPGGQLLATGKLGESEGCHALRLHDPARIATQQPFAGTVPAPDPIPADLSDSDPFRASPGPHMAGGKVPARLASGV</sequence>
<accession>A0A238UZ62</accession>
<protein>
    <submittedName>
        <fullName evidence="3">Flagellar motor switch protein FliM</fullName>
    </submittedName>
</protein>
<dbReference type="EMBL" id="FZNM01000001">
    <property type="protein sequence ID" value="SNR27037.1"/>
    <property type="molecule type" value="Genomic_DNA"/>
</dbReference>
<feature type="region of interest" description="Disordered" evidence="1">
    <location>
        <begin position="233"/>
        <end position="264"/>
    </location>
</feature>
<evidence type="ECO:0000256" key="1">
    <source>
        <dbReference type="SAM" id="MobiDB-lite"/>
    </source>
</evidence>
<keyword evidence="3" id="KW-0282">Flagellum</keyword>
<dbReference type="Proteomes" id="UP000198409">
    <property type="component" value="Unassembled WGS sequence"/>
</dbReference>
<evidence type="ECO:0000313" key="4">
    <source>
        <dbReference type="Proteomes" id="UP000198409"/>
    </source>
</evidence>
<evidence type="ECO:0000313" key="3">
    <source>
        <dbReference type="EMBL" id="SNR27037.1"/>
    </source>
</evidence>
<dbReference type="SUPFAM" id="SSF101801">
    <property type="entry name" value="Surface presentation of antigens (SPOA)"/>
    <property type="match status" value="1"/>
</dbReference>
<organism evidence="3 4">
    <name type="scientific">Paracoccus sediminis</name>
    <dbReference type="NCBI Taxonomy" id="1214787"/>
    <lineage>
        <taxon>Bacteria</taxon>
        <taxon>Pseudomonadati</taxon>
        <taxon>Pseudomonadota</taxon>
        <taxon>Alphaproteobacteria</taxon>
        <taxon>Rhodobacterales</taxon>
        <taxon>Paracoccaceae</taxon>
        <taxon>Paracoccus</taxon>
    </lineage>
</organism>
<evidence type="ECO:0000259" key="2">
    <source>
        <dbReference type="Pfam" id="PF01052"/>
    </source>
</evidence>
<dbReference type="InterPro" id="IPR001543">
    <property type="entry name" value="FliN-like_C"/>
</dbReference>
<reference evidence="4" key="1">
    <citation type="submission" date="2017-06" db="EMBL/GenBank/DDBJ databases">
        <authorList>
            <person name="Varghese N."/>
            <person name="Submissions S."/>
        </authorList>
    </citation>
    <scope>NUCLEOTIDE SEQUENCE [LARGE SCALE GENOMIC DNA]</scope>
    <source>
        <strain evidence="4">DSM 26170</strain>
    </source>
</reference>
<dbReference type="InterPro" id="IPR036429">
    <property type="entry name" value="SpoA-like_sf"/>
</dbReference>